<dbReference type="AlphaFoldDB" id="A0A6C2UG90"/>
<dbReference type="PROSITE" id="PS51194">
    <property type="entry name" value="HELICASE_CTER"/>
    <property type="match status" value="1"/>
</dbReference>
<dbReference type="GO" id="GO:0004386">
    <property type="term" value="F:helicase activity"/>
    <property type="evidence" value="ECO:0007669"/>
    <property type="project" value="UniProtKB-KW"/>
</dbReference>
<feature type="domain" description="Helicase ATP-binding" evidence="5">
    <location>
        <begin position="49"/>
        <end position="217"/>
    </location>
</feature>
<proteinExistence type="predicted"/>
<evidence type="ECO:0000256" key="2">
    <source>
        <dbReference type="ARBA" id="ARBA00022801"/>
    </source>
</evidence>
<dbReference type="PANTHER" id="PTHR10799">
    <property type="entry name" value="SNF2/RAD54 HELICASE FAMILY"/>
    <property type="match status" value="1"/>
</dbReference>
<dbReference type="SMART" id="SM00490">
    <property type="entry name" value="HELICc"/>
    <property type="match status" value="1"/>
</dbReference>
<dbReference type="CDD" id="cd18011">
    <property type="entry name" value="DEXDc_RapA"/>
    <property type="match status" value="1"/>
</dbReference>
<evidence type="ECO:0000256" key="1">
    <source>
        <dbReference type="ARBA" id="ARBA00022741"/>
    </source>
</evidence>
<dbReference type="SUPFAM" id="SSF52540">
    <property type="entry name" value="P-loop containing nucleoside triphosphate hydrolases"/>
    <property type="match status" value="2"/>
</dbReference>
<dbReference type="GO" id="GO:0005524">
    <property type="term" value="F:ATP binding"/>
    <property type="evidence" value="ECO:0007669"/>
    <property type="project" value="UniProtKB-KW"/>
</dbReference>
<keyword evidence="2" id="KW-0378">Hydrolase</keyword>
<gene>
    <name evidence="7" type="primary">rapA_1</name>
    <name evidence="7" type="ORF">SCARR_00590</name>
</gene>
<keyword evidence="1" id="KW-0547">Nucleotide-binding</keyword>
<dbReference type="InterPro" id="IPR001650">
    <property type="entry name" value="Helicase_C-like"/>
</dbReference>
<dbReference type="InterPro" id="IPR000330">
    <property type="entry name" value="SNF2_N"/>
</dbReference>
<evidence type="ECO:0000313" key="8">
    <source>
        <dbReference type="Proteomes" id="UP000346198"/>
    </source>
</evidence>
<evidence type="ECO:0000259" key="6">
    <source>
        <dbReference type="PROSITE" id="PS51194"/>
    </source>
</evidence>
<dbReference type="EMBL" id="CAAHFH010000001">
    <property type="protein sequence ID" value="VGO18537.1"/>
    <property type="molecule type" value="Genomic_DNA"/>
</dbReference>
<dbReference type="SMART" id="SM00487">
    <property type="entry name" value="DEXDc"/>
    <property type="match status" value="1"/>
</dbReference>
<dbReference type="InterPro" id="IPR014001">
    <property type="entry name" value="Helicase_ATP-bd"/>
</dbReference>
<dbReference type="RefSeq" id="WP_136060010.1">
    <property type="nucleotide sequence ID" value="NZ_CAAHFH010000001.1"/>
</dbReference>
<feature type="domain" description="Helicase C-terminal" evidence="6">
    <location>
        <begin position="408"/>
        <end position="587"/>
    </location>
</feature>
<dbReference type="InterPro" id="IPR049730">
    <property type="entry name" value="SNF2/RAD54-like_C"/>
</dbReference>
<dbReference type="InterPro" id="IPR027417">
    <property type="entry name" value="P-loop_NTPase"/>
</dbReference>
<dbReference type="Gene3D" id="3.40.50.10810">
    <property type="entry name" value="Tandem AAA-ATPase domain"/>
    <property type="match status" value="1"/>
</dbReference>
<dbReference type="Pfam" id="PF00271">
    <property type="entry name" value="Helicase_C"/>
    <property type="match status" value="1"/>
</dbReference>
<evidence type="ECO:0000259" key="5">
    <source>
        <dbReference type="PROSITE" id="PS51192"/>
    </source>
</evidence>
<evidence type="ECO:0000256" key="3">
    <source>
        <dbReference type="ARBA" id="ARBA00022806"/>
    </source>
</evidence>
<dbReference type="Gene3D" id="3.40.50.300">
    <property type="entry name" value="P-loop containing nucleotide triphosphate hydrolases"/>
    <property type="match status" value="1"/>
</dbReference>
<dbReference type="Pfam" id="PF00176">
    <property type="entry name" value="SNF2-rel_dom"/>
    <property type="match status" value="1"/>
</dbReference>
<dbReference type="Proteomes" id="UP000346198">
    <property type="component" value="Unassembled WGS sequence"/>
</dbReference>
<keyword evidence="8" id="KW-1185">Reference proteome</keyword>
<dbReference type="PROSITE" id="PS51192">
    <property type="entry name" value="HELICASE_ATP_BIND_1"/>
    <property type="match status" value="1"/>
</dbReference>
<name>A0A6C2UG90_9BACT</name>
<evidence type="ECO:0000313" key="7">
    <source>
        <dbReference type="EMBL" id="VGO18537.1"/>
    </source>
</evidence>
<accession>A0A6C2UG90</accession>
<keyword evidence="3" id="KW-0347">Helicase</keyword>
<dbReference type="InterPro" id="IPR038718">
    <property type="entry name" value="SNF2-like_sf"/>
</dbReference>
<keyword evidence="4" id="KW-0067">ATP-binding</keyword>
<dbReference type="GO" id="GO:0016787">
    <property type="term" value="F:hydrolase activity"/>
    <property type="evidence" value="ECO:0007669"/>
    <property type="project" value="UniProtKB-KW"/>
</dbReference>
<organism evidence="7 8">
    <name type="scientific">Pontiella sulfatireligans</name>
    <dbReference type="NCBI Taxonomy" id="2750658"/>
    <lineage>
        <taxon>Bacteria</taxon>
        <taxon>Pseudomonadati</taxon>
        <taxon>Kiritimatiellota</taxon>
        <taxon>Kiritimatiellia</taxon>
        <taxon>Kiritimatiellales</taxon>
        <taxon>Pontiellaceae</taxon>
        <taxon>Pontiella</taxon>
    </lineage>
</organism>
<sequence length="974" mass="110521">MPLTNHQAKYLAHELTRRWSSDSVGKLAAAVAGAQVDLNPHQVDAALFAFKSPFSNGALLADEVGLGKTIEAGILLSQRWAERKRSILIITPSNLRKQWHQELAEKFFLPATILEARSYKQAIKAGSANPFQPDEPNLVICSYHFARNKAEDVVATPWDLVVIDEAHRLRNVYKTSNVIANTLKKALEGRPKVLLTATPLQNSLLELYGLVSFIDEHAFGDLKSFRQQFANLSLEGTFDALKARIAPLCHRTLRRQVTQYVPYTARHAIVEEFSPEESEELLYQLVSEYLARDNLFALPPAQRTLMTLVLRKLLASSTFAIAGALQTMARRLGRDLAEQESLSLVDELDEEYEALGETADEWTEDDVVEPLSENDRAALAEEIAELEAFAELAVSITNNAKGQALLRALKIAFNKVSGLKAAEKAIIFTESRRTQDYLFRLLSESEWSEGIVLFNGSNTDLRSKEIYEAWKVRNEGSDHVTGSRTADMRSALVDYFRDEGRIMIATEAGAEGINLQFCSLVINYDLPWNPQRVEQRIGRCHRYGQKHDVVVVNFLNKKNAADQRVYQLLAEKFHLFEGVFGASDEVLGAIGSGVDFEKRIATIYHQCRQPEEIKEAFDTLQLELSFEINEAMTSTRKKLLEHFDDEVREKLKIRDEDSKAILGQFERQLIRLSRHELSGHAEFQGEGSFRLLTAPFSEIAEKTPIGLYELPRRTGEAHLYRIGHPLADAVIRTASGLVDFDDIDYEKHADLLYELASQTVNHFRAYLSEEETKKILWRHQKEIAAFIHAQMQEHYWEDEEVEYEVVISKGFTELKSSAYTASATEDSLDFKVSPKDKSNMSKYLFGGFQKCLYPVQKFDAEGERILAVILDREADKWFKPAKGQFQIFYKLGADHPEYQPDFVAETADAIYMLEPKARNKMDDPEVLAKKDAAEKWCRNATDYAAKHGGKPWHYRLIPHDTISENMSIDHLGKV</sequence>
<dbReference type="InterPro" id="IPR057342">
    <property type="entry name" value="DEXDc_RapA"/>
</dbReference>
<dbReference type="CDD" id="cd18793">
    <property type="entry name" value="SF2_C_SNF"/>
    <property type="match status" value="1"/>
</dbReference>
<evidence type="ECO:0000256" key="4">
    <source>
        <dbReference type="ARBA" id="ARBA00022840"/>
    </source>
</evidence>
<protein>
    <submittedName>
        <fullName evidence="7">RNA polymerase-associated protein RapA</fullName>
    </submittedName>
</protein>
<reference evidence="7 8" key="1">
    <citation type="submission" date="2019-04" db="EMBL/GenBank/DDBJ databases">
        <authorList>
            <person name="Van Vliet M D."/>
        </authorList>
    </citation>
    <scope>NUCLEOTIDE SEQUENCE [LARGE SCALE GENOMIC DNA]</scope>
    <source>
        <strain evidence="7 8">F21</strain>
    </source>
</reference>